<dbReference type="Proteomes" id="UP000533905">
    <property type="component" value="Unassembled WGS sequence"/>
</dbReference>
<evidence type="ECO:0000256" key="1">
    <source>
        <dbReference type="SAM" id="MobiDB-lite"/>
    </source>
</evidence>
<accession>A0A7Y2K0F4</accession>
<evidence type="ECO:0000256" key="2">
    <source>
        <dbReference type="SAM" id="SignalP"/>
    </source>
</evidence>
<feature type="signal peptide" evidence="2">
    <location>
        <begin position="1"/>
        <end position="22"/>
    </location>
</feature>
<dbReference type="EMBL" id="JABAIV010000003">
    <property type="protein sequence ID" value="NNG23778.1"/>
    <property type="molecule type" value="Genomic_DNA"/>
</dbReference>
<keyword evidence="4" id="KW-1185">Reference proteome</keyword>
<proteinExistence type="predicted"/>
<keyword evidence="2" id="KW-0732">Signal</keyword>
<dbReference type="RefSeq" id="WP_171084651.1">
    <property type="nucleotide sequence ID" value="NZ_JABAIV010000003.1"/>
</dbReference>
<evidence type="ECO:0000313" key="4">
    <source>
        <dbReference type="Proteomes" id="UP000533905"/>
    </source>
</evidence>
<feature type="compositionally biased region" description="Pro residues" evidence="1">
    <location>
        <begin position="100"/>
        <end position="120"/>
    </location>
</feature>
<name>A0A7Y2K0F4_9BURK</name>
<feature type="chain" id="PRO_5031015352" description="Secretion system X translation initiation factor" evidence="2">
    <location>
        <begin position="23"/>
        <end position="189"/>
    </location>
</feature>
<gene>
    <name evidence="3" type="ORF">HGB41_12315</name>
</gene>
<sequence length="189" mass="20000">MKRRHIAMGAALVLAAGLVVFGDRTPEDAVAEPVERAPATAAAAPVPEDAVPAAKAGAPAILRLVPRETLIGGGEDRFGASEGENTGDDRGAVFGRQDWTPPPPPPPPPEPAPPAPAPVAPPLPFTYIGKSLQDGTWEIYLVRGDRTHLVRENMVIDGTYRVDAIKPPVLTLTYLPLNQVQQLNIGVFD</sequence>
<protein>
    <recommendedName>
        <fullName evidence="5">Secretion system X translation initiation factor</fullName>
    </recommendedName>
</protein>
<feature type="region of interest" description="Disordered" evidence="1">
    <location>
        <begin position="73"/>
        <end position="120"/>
    </location>
</feature>
<organism evidence="3 4">
    <name type="scientific">Telluria aromaticivorans</name>
    <dbReference type="NCBI Taxonomy" id="2725995"/>
    <lineage>
        <taxon>Bacteria</taxon>
        <taxon>Pseudomonadati</taxon>
        <taxon>Pseudomonadota</taxon>
        <taxon>Betaproteobacteria</taxon>
        <taxon>Burkholderiales</taxon>
        <taxon>Oxalobacteraceae</taxon>
        <taxon>Telluria group</taxon>
        <taxon>Telluria</taxon>
    </lineage>
</organism>
<evidence type="ECO:0008006" key="5">
    <source>
        <dbReference type="Google" id="ProtNLM"/>
    </source>
</evidence>
<comment type="caution">
    <text evidence="3">The sequence shown here is derived from an EMBL/GenBank/DDBJ whole genome shotgun (WGS) entry which is preliminary data.</text>
</comment>
<evidence type="ECO:0000313" key="3">
    <source>
        <dbReference type="EMBL" id="NNG23778.1"/>
    </source>
</evidence>
<reference evidence="3 4" key="1">
    <citation type="submission" date="2020-04" db="EMBL/GenBank/DDBJ databases">
        <title>Massilia sp. nov., a cold adapted bacteria isolated from Arctic soil.</title>
        <authorList>
            <person name="Son J."/>
            <person name="Ka J.-O."/>
        </authorList>
    </citation>
    <scope>NUCLEOTIDE SEQUENCE [LARGE SCALE GENOMIC DNA]</scope>
    <source>
        <strain evidence="3 4">ML15P13</strain>
    </source>
</reference>
<dbReference type="AlphaFoldDB" id="A0A7Y2K0F4"/>